<name>A0ABT6RHD4_9BACT</name>
<dbReference type="Pfam" id="PF01420">
    <property type="entry name" value="Methylase_S"/>
    <property type="match status" value="1"/>
</dbReference>
<evidence type="ECO:0000256" key="3">
    <source>
        <dbReference type="ARBA" id="ARBA00023125"/>
    </source>
</evidence>
<dbReference type="PANTHER" id="PTHR30408">
    <property type="entry name" value="TYPE-1 RESTRICTION ENZYME ECOKI SPECIFICITY PROTEIN"/>
    <property type="match status" value="1"/>
</dbReference>
<proteinExistence type="inferred from homology"/>
<reference evidence="5 6" key="1">
    <citation type="submission" date="2023-05" db="EMBL/GenBank/DDBJ databases">
        <title>Genome sequence of Pinibacter sp. MAH-24.</title>
        <authorList>
            <person name="Huq M.A."/>
        </authorList>
    </citation>
    <scope>NUCLEOTIDE SEQUENCE [LARGE SCALE GENOMIC DNA]</scope>
    <source>
        <strain evidence="5 6">MAH-24</strain>
    </source>
</reference>
<protein>
    <submittedName>
        <fullName evidence="5">Restriction endonuclease subunit S</fullName>
    </submittedName>
</protein>
<keyword evidence="3" id="KW-0238">DNA-binding</keyword>
<keyword evidence="2" id="KW-0680">Restriction system</keyword>
<comment type="caution">
    <text evidence="5">The sequence shown here is derived from an EMBL/GenBank/DDBJ whole genome shotgun (WGS) entry which is preliminary data.</text>
</comment>
<dbReference type="InterPro" id="IPR052021">
    <property type="entry name" value="Type-I_RS_S_subunit"/>
</dbReference>
<keyword evidence="5" id="KW-0540">Nuclease</keyword>
<keyword evidence="5" id="KW-0255">Endonuclease</keyword>
<comment type="similarity">
    <text evidence="1">Belongs to the type-I restriction system S methylase family.</text>
</comment>
<dbReference type="RefSeq" id="WP_282336100.1">
    <property type="nucleotide sequence ID" value="NZ_JASBRG010000007.1"/>
</dbReference>
<accession>A0ABT6RHD4</accession>
<feature type="domain" description="Type I restriction modification DNA specificity" evidence="4">
    <location>
        <begin position="54"/>
        <end position="199"/>
    </location>
</feature>
<evidence type="ECO:0000256" key="2">
    <source>
        <dbReference type="ARBA" id="ARBA00022747"/>
    </source>
</evidence>
<dbReference type="PANTHER" id="PTHR30408:SF12">
    <property type="entry name" value="TYPE I RESTRICTION ENZYME MJAVIII SPECIFICITY SUBUNIT"/>
    <property type="match status" value="1"/>
</dbReference>
<evidence type="ECO:0000313" key="6">
    <source>
        <dbReference type="Proteomes" id="UP001226434"/>
    </source>
</evidence>
<dbReference type="InterPro" id="IPR000055">
    <property type="entry name" value="Restrct_endonuc_typeI_TRD"/>
</dbReference>
<dbReference type="SUPFAM" id="SSF116734">
    <property type="entry name" value="DNA methylase specificity domain"/>
    <property type="match status" value="2"/>
</dbReference>
<sequence>MKYQDCQRMSKKINNNKVPVLRFPEFNHDGQWDYLNGDVMFDQISDKDHNSDLPILAITQEHGAIPRHKINYNVSVTDKSVESYKVVNVDDFIISLRSFQGGIEYSNYKGICSPAYIVLRKKKEIINLFFKYYFKTSIFIKDLNKNIEGIRDGKMVSYKQFSELLLPRPPRPEQQKIADCLSSLDELITAQNQKLEALKSHKKGLMQQLFPGESETVPKLRFKEYRSSGAWTLRKFGEFIAERSEFPLKEVPLYSLTIEDGVTPKTERYERSFLVKNEDDAYKLVYPNDFAYNPMNLRFGAIARHRGNDKVALSKYYNIFHCDNSVDSRFCEKYFRSHGMIAHYDNIATGSLVEKRRVHFSDFLKLSNLFPELSEQKKIADCLSSLDDLIEKEAQKLDRLNTHKEGLLQQMFPSKNEDDK</sequence>
<evidence type="ECO:0000256" key="1">
    <source>
        <dbReference type="ARBA" id="ARBA00010923"/>
    </source>
</evidence>
<dbReference type="Gene3D" id="3.90.220.20">
    <property type="entry name" value="DNA methylase specificity domains"/>
    <property type="match status" value="2"/>
</dbReference>
<keyword evidence="5" id="KW-0378">Hydrolase</keyword>
<dbReference type="InterPro" id="IPR044946">
    <property type="entry name" value="Restrct_endonuc_typeI_TRD_sf"/>
</dbReference>
<dbReference type="GO" id="GO:0004519">
    <property type="term" value="F:endonuclease activity"/>
    <property type="evidence" value="ECO:0007669"/>
    <property type="project" value="UniProtKB-KW"/>
</dbReference>
<gene>
    <name evidence="5" type="ORF">QJ048_19470</name>
</gene>
<keyword evidence="6" id="KW-1185">Reference proteome</keyword>
<evidence type="ECO:0000259" key="4">
    <source>
        <dbReference type="Pfam" id="PF01420"/>
    </source>
</evidence>
<evidence type="ECO:0000313" key="5">
    <source>
        <dbReference type="EMBL" id="MDI3321980.1"/>
    </source>
</evidence>
<dbReference type="Proteomes" id="UP001226434">
    <property type="component" value="Unassembled WGS sequence"/>
</dbReference>
<dbReference type="EMBL" id="JASBRG010000007">
    <property type="protein sequence ID" value="MDI3321980.1"/>
    <property type="molecule type" value="Genomic_DNA"/>
</dbReference>
<organism evidence="5 6">
    <name type="scientific">Pinibacter soli</name>
    <dbReference type="NCBI Taxonomy" id="3044211"/>
    <lineage>
        <taxon>Bacteria</taxon>
        <taxon>Pseudomonadati</taxon>
        <taxon>Bacteroidota</taxon>
        <taxon>Chitinophagia</taxon>
        <taxon>Chitinophagales</taxon>
        <taxon>Chitinophagaceae</taxon>
        <taxon>Pinibacter</taxon>
    </lineage>
</organism>